<evidence type="ECO:0008006" key="4">
    <source>
        <dbReference type="Google" id="ProtNLM"/>
    </source>
</evidence>
<proteinExistence type="predicted"/>
<dbReference type="OrthoDB" id="3637369at2"/>
<keyword evidence="3" id="KW-1185">Reference proteome</keyword>
<dbReference type="InterPro" id="IPR039708">
    <property type="entry name" value="MT1774/Rv1733c-like"/>
</dbReference>
<reference evidence="2 3" key="1">
    <citation type="submission" date="2017-07" db="EMBL/GenBank/DDBJ databases">
        <title>Amycolatopsis alba DSM 44262 Genome sequencing and assembly.</title>
        <authorList>
            <person name="Kaur N."/>
            <person name="Mayilraj S."/>
        </authorList>
    </citation>
    <scope>NUCLEOTIDE SEQUENCE [LARGE SCALE GENOMIC DNA]</scope>
    <source>
        <strain evidence="2 3">DSM 44262</strain>
    </source>
</reference>
<organism evidence="2 3">
    <name type="scientific">Amycolatopsis alba DSM 44262</name>
    <dbReference type="NCBI Taxonomy" id="1125972"/>
    <lineage>
        <taxon>Bacteria</taxon>
        <taxon>Bacillati</taxon>
        <taxon>Actinomycetota</taxon>
        <taxon>Actinomycetes</taxon>
        <taxon>Pseudonocardiales</taxon>
        <taxon>Pseudonocardiaceae</taxon>
        <taxon>Amycolatopsis</taxon>
    </lineage>
</organism>
<feature type="transmembrane region" description="Helical" evidence="1">
    <location>
        <begin position="26"/>
        <end position="46"/>
    </location>
</feature>
<name>A0A229RRI3_AMYAL</name>
<dbReference type="AlphaFoldDB" id="A0A229RRI3"/>
<keyword evidence="1" id="KW-1133">Transmembrane helix</keyword>
<dbReference type="EMBL" id="NMQU01000052">
    <property type="protein sequence ID" value="OXM49263.1"/>
    <property type="molecule type" value="Genomic_DNA"/>
</dbReference>
<keyword evidence="1" id="KW-0472">Membrane</keyword>
<evidence type="ECO:0000313" key="2">
    <source>
        <dbReference type="EMBL" id="OXM49263.1"/>
    </source>
</evidence>
<comment type="caution">
    <text evidence="2">The sequence shown here is derived from an EMBL/GenBank/DDBJ whole genome shotgun (WGS) entry which is preliminary data.</text>
</comment>
<sequence length="193" mass="20175">MSLLFLWRRIHPGRNPLARISDRIEAAILVVGVVAALLGVPLAAAAGSEAYATMMARSAFETATRHPTTALLLEDAPPAQLGLDGTPSAGTARVAARWPLSDGSFQQGLATADLGASAGDGVTVWLDEADAAVDPPVMPLDATSTGVGVGVGVWLAGVTLLAAGYLLALRLLNRRRRAAWDRAWERFGQDSRP</sequence>
<evidence type="ECO:0000256" key="1">
    <source>
        <dbReference type="SAM" id="Phobius"/>
    </source>
</evidence>
<gene>
    <name evidence="2" type="ORF">CFP75_19235</name>
</gene>
<dbReference type="RefSeq" id="WP_020633920.1">
    <property type="nucleotide sequence ID" value="NZ_KB913032.1"/>
</dbReference>
<dbReference type="Proteomes" id="UP000215563">
    <property type="component" value="Unassembled WGS sequence"/>
</dbReference>
<protein>
    <recommendedName>
        <fullName evidence="4">Transmembrane protein</fullName>
    </recommendedName>
</protein>
<dbReference type="PANTHER" id="PTHR42305:SF1">
    <property type="entry name" value="MEMBRANE PROTEIN RV1733C-RELATED"/>
    <property type="match status" value="1"/>
</dbReference>
<evidence type="ECO:0000313" key="3">
    <source>
        <dbReference type="Proteomes" id="UP000215563"/>
    </source>
</evidence>
<accession>A0A229RRI3</accession>
<feature type="transmembrane region" description="Helical" evidence="1">
    <location>
        <begin position="147"/>
        <end position="168"/>
    </location>
</feature>
<dbReference type="PANTHER" id="PTHR42305">
    <property type="entry name" value="MEMBRANE PROTEIN RV1733C-RELATED"/>
    <property type="match status" value="1"/>
</dbReference>
<keyword evidence="1" id="KW-0812">Transmembrane</keyword>